<feature type="non-terminal residue" evidence="1">
    <location>
        <position position="99"/>
    </location>
</feature>
<keyword evidence="2" id="KW-1185">Reference proteome</keyword>
<dbReference type="EMBL" id="BTRK01000004">
    <property type="protein sequence ID" value="GMR47162.1"/>
    <property type="molecule type" value="Genomic_DNA"/>
</dbReference>
<organism evidence="1 2">
    <name type="scientific">Pristionchus mayeri</name>
    <dbReference type="NCBI Taxonomy" id="1317129"/>
    <lineage>
        <taxon>Eukaryota</taxon>
        <taxon>Metazoa</taxon>
        <taxon>Ecdysozoa</taxon>
        <taxon>Nematoda</taxon>
        <taxon>Chromadorea</taxon>
        <taxon>Rhabditida</taxon>
        <taxon>Rhabditina</taxon>
        <taxon>Diplogasteromorpha</taxon>
        <taxon>Diplogasteroidea</taxon>
        <taxon>Neodiplogasteridae</taxon>
        <taxon>Pristionchus</taxon>
    </lineage>
</organism>
<reference evidence="2" key="1">
    <citation type="submission" date="2022-10" db="EMBL/GenBank/DDBJ databases">
        <title>Genome assembly of Pristionchus species.</title>
        <authorList>
            <person name="Yoshida K."/>
            <person name="Sommer R.J."/>
        </authorList>
    </citation>
    <scope>NUCLEOTIDE SEQUENCE [LARGE SCALE GENOMIC DNA]</scope>
    <source>
        <strain evidence="2">RS5460</strain>
    </source>
</reference>
<evidence type="ECO:0000313" key="1">
    <source>
        <dbReference type="EMBL" id="GMR47162.1"/>
    </source>
</evidence>
<protein>
    <submittedName>
        <fullName evidence="1">Uncharacterized protein</fullName>
    </submittedName>
</protein>
<gene>
    <name evidence="1" type="ORF">PMAYCL1PPCAC_17357</name>
</gene>
<feature type="non-terminal residue" evidence="1">
    <location>
        <position position="1"/>
    </location>
</feature>
<proteinExistence type="predicted"/>
<sequence>LRLLIFQLTKRSESSDTEVQMISNLFSFVHSAMSIMSTFSVEEENKNVEAAFKTLVGIATGKVTKEDCDTVESMDTFNRLCDRLDSLLVETIKTSKNQK</sequence>
<accession>A0AAN5CMH8</accession>
<dbReference type="Proteomes" id="UP001328107">
    <property type="component" value="Unassembled WGS sequence"/>
</dbReference>
<comment type="caution">
    <text evidence="1">The sequence shown here is derived from an EMBL/GenBank/DDBJ whole genome shotgun (WGS) entry which is preliminary data.</text>
</comment>
<dbReference type="AlphaFoldDB" id="A0AAN5CMH8"/>
<evidence type="ECO:0000313" key="2">
    <source>
        <dbReference type="Proteomes" id="UP001328107"/>
    </source>
</evidence>
<name>A0AAN5CMH8_9BILA</name>